<protein>
    <submittedName>
        <fullName evidence="1">Uncharacterized protein</fullName>
    </submittedName>
</protein>
<gene>
    <name evidence="1" type="ORF">K432DRAFT_413990</name>
</gene>
<sequence length="442" mass="49733">MDALSTMVWRVRFWRFLGTLGFGYRMFRPSNSRLPVHSNDSPFYSLPMNVPKRCCQPALRGCALASRRANASRRAFSLSSCPQKHGGLPVFQESSSEELSKVLYTLNAKILLPHHLNPEQKRLIFKDKNIAKLEADPIYAQIGTVEMPLEHIQRTRDIPRKWLIFKQAVELSTDQKDWENVVKMLEGFHSANIKMKEQHLLKFIRRANEAGMQHVVLNALQRVHRTGLSLKSPAILQEVLAGIHHKASVSGWENESTKKALSLAEQVVELMENPEHLGEAIAKSGDLRASPLVIAVPLELAAVRAAKHTQGEDKDGKVAKYAQRIMAAFKQDGFFENVLPKALSKHLNPLQSDTKLDDKSKTLHYHELKREIPKWIPVWYGLKTASLEVLGKNTPMAEDVGKIIYLVGERLTAAELAIRKCAPSEVNVDDLPCIIALKECGK</sequence>
<dbReference type="EMBL" id="KV744837">
    <property type="protein sequence ID" value="OCK84445.1"/>
    <property type="molecule type" value="Genomic_DNA"/>
</dbReference>
<accession>A0A8E2EI67</accession>
<keyword evidence="2" id="KW-1185">Reference proteome</keyword>
<dbReference type="Proteomes" id="UP000250266">
    <property type="component" value="Unassembled WGS sequence"/>
</dbReference>
<organism evidence="1 2">
    <name type="scientific">Lepidopterella palustris CBS 459.81</name>
    <dbReference type="NCBI Taxonomy" id="1314670"/>
    <lineage>
        <taxon>Eukaryota</taxon>
        <taxon>Fungi</taxon>
        <taxon>Dikarya</taxon>
        <taxon>Ascomycota</taxon>
        <taxon>Pezizomycotina</taxon>
        <taxon>Dothideomycetes</taxon>
        <taxon>Pleosporomycetidae</taxon>
        <taxon>Mytilinidiales</taxon>
        <taxon>Argynnaceae</taxon>
        <taxon>Lepidopterella</taxon>
    </lineage>
</organism>
<name>A0A8E2EI67_9PEZI</name>
<proteinExistence type="predicted"/>
<dbReference type="OrthoDB" id="5405126at2759"/>
<dbReference type="AlphaFoldDB" id="A0A8E2EI67"/>
<evidence type="ECO:0000313" key="2">
    <source>
        <dbReference type="Proteomes" id="UP000250266"/>
    </source>
</evidence>
<reference evidence="1 2" key="1">
    <citation type="journal article" date="2016" name="Nat. Commun.">
        <title>Ectomycorrhizal ecology is imprinted in the genome of the dominant symbiotic fungus Cenococcum geophilum.</title>
        <authorList>
            <consortium name="DOE Joint Genome Institute"/>
            <person name="Peter M."/>
            <person name="Kohler A."/>
            <person name="Ohm R.A."/>
            <person name="Kuo A."/>
            <person name="Krutzmann J."/>
            <person name="Morin E."/>
            <person name="Arend M."/>
            <person name="Barry K.W."/>
            <person name="Binder M."/>
            <person name="Choi C."/>
            <person name="Clum A."/>
            <person name="Copeland A."/>
            <person name="Grisel N."/>
            <person name="Haridas S."/>
            <person name="Kipfer T."/>
            <person name="LaButti K."/>
            <person name="Lindquist E."/>
            <person name="Lipzen A."/>
            <person name="Maire R."/>
            <person name="Meier B."/>
            <person name="Mihaltcheva S."/>
            <person name="Molinier V."/>
            <person name="Murat C."/>
            <person name="Poggeler S."/>
            <person name="Quandt C.A."/>
            <person name="Sperisen C."/>
            <person name="Tritt A."/>
            <person name="Tisserant E."/>
            <person name="Crous P.W."/>
            <person name="Henrissat B."/>
            <person name="Nehls U."/>
            <person name="Egli S."/>
            <person name="Spatafora J.W."/>
            <person name="Grigoriev I.V."/>
            <person name="Martin F.M."/>
        </authorList>
    </citation>
    <scope>NUCLEOTIDE SEQUENCE [LARGE SCALE GENOMIC DNA]</scope>
    <source>
        <strain evidence="1 2">CBS 459.81</strain>
    </source>
</reference>
<evidence type="ECO:0000313" key="1">
    <source>
        <dbReference type="EMBL" id="OCK84445.1"/>
    </source>
</evidence>